<name>A0A3L6Q1M8_PANMI</name>
<accession>A0A3L6Q1M8</accession>
<dbReference type="Proteomes" id="UP000275267">
    <property type="component" value="Unassembled WGS sequence"/>
</dbReference>
<evidence type="ECO:0000313" key="2">
    <source>
        <dbReference type="EMBL" id="RLM68966.1"/>
    </source>
</evidence>
<evidence type="ECO:0000313" key="3">
    <source>
        <dbReference type="Proteomes" id="UP000275267"/>
    </source>
</evidence>
<dbReference type="AlphaFoldDB" id="A0A3L6Q1M8"/>
<dbReference type="EMBL" id="PQIB02000014">
    <property type="protein sequence ID" value="RLM68966.1"/>
    <property type="molecule type" value="Genomic_DNA"/>
</dbReference>
<keyword evidence="3" id="KW-1185">Reference proteome</keyword>
<protein>
    <submittedName>
        <fullName evidence="2">Uncharacterized protein</fullName>
    </submittedName>
</protein>
<sequence length="110" mass="11308">MNLHAAGKKLRKIGLSSSPPPGLSKDTPSISGGDQILFCDLTLGCSYPYGQSKTRDCTCTGAGSRSADLPPSPAYVMAVAVAKGRAPSCRSNHAADRPAMFVRAAGDLLA</sequence>
<comment type="caution">
    <text evidence="2">The sequence shown here is derived from an EMBL/GenBank/DDBJ whole genome shotgun (WGS) entry which is preliminary data.</text>
</comment>
<evidence type="ECO:0000256" key="1">
    <source>
        <dbReference type="SAM" id="MobiDB-lite"/>
    </source>
</evidence>
<organism evidence="2 3">
    <name type="scientific">Panicum miliaceum</name>
    <name type="common">Proso millet</name>
    <name type="synonym">Broomcorn millet</name>
    <dbReference type="NCBI Taxonomy" id="4540"/>
    <lineage>
        <taxon>Eukaryota</taxon>
        <taxon>Viridiplantae</taxon>
        <taxon>Streptophyta</taxon>
        <taxon>Embryophyta</taxon>
        <taxon>Tracheophyta</taxon>
        <taxon>Spermatophyta</taxon>
        <taxon>Magnoliopsida</taxon>
        <taxon>Liliopsida</taxon>
        <taxon>Poales</taxon>
        <taxon>Poaceae</taxon>
        <taxon>PACMAD clade</taxon>
        <taxon>Panicoideae</taxon>
        <taxon>Panicodae</taxon>
        <taxon>Paniceae</taxon>
        <taxon>Panicinae</taxon>
        <taxon>Panicum</taxon>
        <taxon>Panicum sect. Panicum</taxon>
    </lineage>
</organism>
<gene>
    <name evidence="2" type="ORF">C2845_PM17G01620</name>
</gene>
<reference evidence="3" key="1">
    <citation type="journal article" date="2019" name="Nat. Commun.">
        <title>The genome of broomcorn millet.</title>
        <authorList>
            <person name="Zou C."/>
            <person name="Miki D."/>
            <person name="Li D."/>
            <person name="Tang Q."/>
            <person name="Xiao L."/>
            <person name="Rajput S."/>
            <person name="Deng P."/>
            <person name="Jia W."/>
            <person name="Huang R."/>
            <person name="Zhang M."/>
            <person name="Sun Y."/>
            <person name="Hu J."/>
            <person name="Fu X."/>
            <person name="Schnable P.S."/>
            <person name="Li F."/>
            <person name="Zhang H."/>
            <person name="Feng B."/>
            <person name="Zhu X."/>
            <person name="Liu R."/>
            <person name="Schnable J.C."/>
            <person name="Zhu J.-K."/>
            <person name="Zhang H."/>
        </authorList>
    </citation>
    <scope>NUCLEOTIDE SEQUENCE [LARGE SCALE GENOMIC DNA]</scope>
</reference>
<feature type="compositionally biased region" description="Basic residues" evidence="1">
    <location>
        <begin position="1"/>
        <end position="12"/>
    </location>
</feature>
<proteinExistence type="predicted"/>
<feature type="region of interest" description="Disordered" evidence="1">
    <location>
        <begin position="1"/>
        <end position="30"/>
    </location>
</feature>